<comment type="caution">
    <text evidence="6">The sequence shown here is derived from an EMBL/GenBank/DDBJ whole genome shotgun (WGS) entry which is preliminary data.</text>
</comment>
<evidence type="ECO:0000256" key="4">
    <source>
        <dbReference type="RuleBase" id="RU003915"/>
    </source>
</evidence>
<keyword evidence="3 4" id="KW-0413">Isomerase</keyword>
<evidence type="ECO:0000256" key="2">
    <source>
        <dbReference type="ARBA" id="ARBA00023110"/>
    </source>
</evidence>
<evidence type="ECO:0000256" key="1">
    <source>
        <dbReference type="ARBA" id="ARBA00000971"/>
    </source>
</evidence>
<dbReference type="InterPro" id="IPR001179">
    <property type="entry name" value="PPIase_FKBP_dom"/>
</dbReference>
<feature type="domain" description="PPIase FKBP-type" evidence="5">
    <location>
        <begin position="87"/>
        <end position="173"/>
    </location>
</feature>
<dbReference type="InterPro" id="IPR046357">
    <property type="entry name" value="PPIase_dom_sf"/>
</dbReference>
<dbReference type="EC" id="5.2.1.8" evidence="4"/>
<evidence type="ECO:0000313" key="6">
    <source>
        <dbReference type="EMBL" id="MDO3694739.1"/>
    </source>
</evidence>
<protein>
    <recommendedName>
        <fullName evidence="4">Peptidyl-prolyl cis-trans isomerase</fullName>
        <ecNumber evidence="4">5.2.1.8</ecNumber>
    </recommendedName>
</protein>
<evidence type="ECO:0000259" key="5">
    <source>
        <dbReference type="PROSITE" id="PS50059"/>
    </source>
</evidence>
<dbReference type="Pfam" id="PF00254">
    <property type="entry name" value="FKBP_C"/>
    <property type="match status" value="1"/>
</dbReference>
<dbReference type="PROSITE" id="PS51257">
    <property type="entry name" value="PROKAR_LIPOPROTEIN"/>
    <property type="match status" value="1"/>
</dbReference>
<dbReference type="PROSITE" id="PS50059">
    <property type="entry name" value="FKBP_PPIASE"/>
    <property type="match status" value="1"/>
</dbReference>
<comment type="similarity">
    <text evidence="4">Belongs to the FKBP-type PPIase family.</text>
</comment>
<accession>A0ABT8VRZ2</accession>
<dbReference type="RefSeq" id="WP_302883989.1">
    <property type="nucleotide sequence ID" value="NZ_JAUMIT010000003.1"/>
</dbReference>
<gene>
    <name evidence="6" type="ORF">QVZ41_07785</name>
</gene>
<keyword evidence="2 3" id="KW-0697">Rotamase</keyword>
<organism evidence="6 7">
    <name type="scientific">Wenyingzhuangia gilva</name>
    <dbReference type="NCBI Taxonomy" id="3057677"/>
    <lineage>
        <taxon>Bacteria</taxon>
        <taxon>Pseudomonadati</taxon>
        <taxon>Bacteroidota</taxon>
        <taxon>Flavobacteriia</taxon>
        <taxon>Flavobacteriales</taxon>
        <taxon>Flavobacteriaceae</taxon>
        <taxon>Wenyingzhuangia</taxon>
    </lineage>
</organism>
<dbReference type="Gene3D" id="3.10.50.40">
    <property type="match status" value="1"/>
</dbReference>
<proteinExistence type="inferred from homology"/>
<dbReference type="Proteomes" id="UP001168642">
    <property type="component" value="Unassembled WGS sequence"/>
</dbReference>
<name>A0ABT8VRZ2_9FLAO</name>
<dbReference type="EMBL" id="JAUMIT010000003">
    <property type="protein sequence ID" value="MDO3694739.1"/>
    <property type="molecule type" value="Genomic_DNA"/>
</dbReference>
<comment type="catalytic activity">
    <reaction evidence="1 3 4">
        <text>[protein]-peptidylproline (omega=180) = [protein]-peptidylproline (omega=0)</text>
        <dbReference type="Rhea" id="RHEA:16237"/>
        <dbReference type="Rhea" id="RHEA-COMP:10747"/>
        <dbReference type="Rhea" id="RHEA-COMP:10748"/>
        <dbReference type="ChEBI" id="CHEBI:83833"/>
        <dbReference type="ChEBI" id="CHEBI:83834"/>
        <dbReference type="EC" id="5.2.1.8"/>
    </reaction>
</comment>
<evidence type="ECO:0000313" key="7">
    <source>
        <dbReference type="Proteomes" id="UP001168642"/>
    </source>
</evidence>
<reference evidence="6" key="1">
    <citation type="submission" date="2023-07" db="EMBL/GenBank/DDBJ databases">
        <title>Wenyingzhuangia sp. chi5 genome sequencing and assembly.</title>
        <authorList>
            <person name="Park S."/>
        </authorList>
    </citation>
    <scope>NUCLEOTIDE SEQUENCE</scope>
    <source>
        <strain evidence="6">Chi5</strain>
    </source>
</reference>
<evidence type="ECO:0000256" key="3">
    <source>
        <dbReference type="PROSITE-ProRule" id="PRU00277"/>
    </source>
</evidence>
<sequence length="174" mass="19782">MKYSWLLVCGIVFVSCNNAKARRPINKNKSSSKYDYSIALNKIIQAEEENSIKKYITNDTLFNYTFSPYGFAYAKVKTSDLLTTKVQQNDVVTYTKTVFNLKNELIYSEIQQTIKVGKSNETKGIEEGLKLMQEDEEFKFIFSSFVSHGFSGDGNKIGANTPIIVNIKLLKINK</sequence>
<keyword evidence="7" id="KW-1185">Reference proteome</keyword>
<dbReference type="SUPFAM" id="SSF54534">
    <property type="entry name" value="FKBP-like"/>
    <property type="match status" value="1"/>
</dbReference>